<name>A0A167AY40_METRR</name>
<dbReference type="Proteomes" id="UP000243498">
    <property type="component" value="Unassembled WGS sequence"/>
</dbReference>
<dbReference type="AlphaFoldDB" id="A0A167AY40"/>
<evidence type="ECO:0000313" key="3">
    <source>
        <dbReference type="Proteomes" id="UP000243498"/>
    </source>
</evidence>
<protein>
    <submittedName>
        <fullName evidence="2">Uncharacterized protein</fullName>
    </submittedName>
</protein>
<dbReference type="OrthoDB" id="4938326at2759"/>
<evidence type="ECO:0000256" key="1">
    <source>
        <dbReference type="SAM" id="MobiDB-lite"/>
    </source>
</evidence>
<dbReference type="EMBL" id="AZHC01000022">
    <property type="protein sequence ID" value="OAA39446.1"/>
    <property type="molecule type" value="Genomic_DNA"/>
</dbReference>
<evidence type="ECO:0000313" key="2">
    <source>
        <dbReference type="EMBL" id="OAA39446.1"/>
    </source>
</evidence>
<feature type="region of interest" description="Disordered" evidence="1">
    <location>
        <begin position="467"/>
        <end position="532"/>
    </location>
</feature>
<sequence length="532" mass="57770">MNWTEGVRTRASKKKRDEELSRQREFFAKARMRHGAEAKQARSHQDEAAATFNIESRPGSSEGAIGAGVATGPLPARKRRRRSCSTASSSPPPDGVAEGVSPRTKPAASGLGDTTGMAAKKQRLLEKVDWTGISLQKPLTIHYPQPKKMQDGNIFRNLRNMSGSRADRASSTASRADDIRDAGNALSSRSLASLGSFHNPPVFAAPSVTAARSSSLCNWSSGSRSLQHLWSSDKSYSTASSMPRGDGSPQSIHHPQPRRSAISSLLDMKAPSEESESSVIAQSGSQYTSNMYPSTNGSPSARQFSCLYDTSNVRISSQPRTISQRRNVYQRQLHPSYTADGSPVPAVASSRFFRVNRADNAGTGSPSSQRPYLHPTNEQIYQQTVATYGSTHDSSSASSSTEEHLSSMPPPDSLETQDLLNLLQELKQGQQGRSHEINLLEQTHQERTAVPQPHSNTSSAHLVRTSADPVHLASKPATSKPDIPYRQPQLFVGRLASSETPHAPHSQAGPRNRPPNRPVIRALPTHDQDPIE</sequence>
<accession>A0A167AY40</accession>
<feature type="region of interest" description="Disordered" evidence="1">
    <location>
        <begin position="235"/>
        <end position="259"/>
    </location>
</feature>
<feature type="region of interest" description="Disordered" evidence="1">
    <location>
        <begin position="388"/>
        <end position="415"/>
    </location>
</feature>
<comment type="caution">
    <text evidence="2">The sequence shown here is derived from an EMBL/GenBank/DDBJ whole genome shotgun (WGS) entry which is preliminary data.</text>
</comment>
<organism evidence="2 3">
    <name type="scientific">Metarhizium rileyi (strain RCEF 4871)</name>
    <name type="common">Nomuraea rileyi</name>
    <dbReference type="NCBI Taxonomy" id="1649241"/>
    <lineage>
        <taxon>Eukaryota</taxon>
        <taxon>Fungi</taxon>
        <taxon>Dikarya</taxon>
        <taxon>Ascomycota</taxon>
        <taxon>Pezizomycotina</taxon>
        <taxon>Sordariomycetes</taxon>
        <taxon>Hypocreomycetidae</taxon>
        <taxon>Hypocreales</taxon>
        <taxon>Clavicipitaceae</taxon>
        <taxon>Metarhizium</taxon>
    </lineage>
</organism>
<feature type="compositionally biased region" description="Low complexity" evidence="1">
    <location>
        <begin position="390"/>
        <end position="400"/>
    </location>
</feature>
<proteinExistence type="predicted"/>
<keyword evidence="3" id="KW-1185">Reference proteome</keyword>
<feature type="region of interest" description="Disordered" evidence="1">
    <location>
        <begin position="54"/>
        <end position="117"/>
    </location>
</feature>
<reference evidence="2 3" key="1">
    <citation type="journal article" date="2016" name="Genome Biol. Evol.">
        <title>Divergent and convergent evolution of fungal pathogenicity.</title>
        <authorList>
            <person name="Shang Y."/>
            <person name="Xiao G."/>
            <person name="Zheng P."/>
            <person name="Cen K."/>
            <person name="Zhan S."/>
            <person name="Wang C."/>
        </authorList>
    </citation>
    <scope>NUCLEOTIDE SEQUENCE [LARGE SCALE GENOMIC DNA]</scope>
    <source>
        <strain evidence="2 3">RCEF 4871</strain>
    </source>
</reference>
<feature type="region of interest" description="Disordered" evidence="1">
    <location>
        <begin position="1"/>
        <end position="22"/>
    </location>
</feature>
<gene>
    <name evidence="2" type="ORF">NOR_06284</name>
</gene>